<evidence type="ECO:0000256" key="1">
    <source>
        <dbReference type="ARBA" id="ARBA00004473"/>
    </source>
</evidence>
<dbReference type="EMBL" id="MU253870">
    <property type="protein sequence ID" value="KAG9245002.1"/>
    <property type="molecule type" value="Genomic_DNA"/>
</dbReference>
<dbReference type="InterPro" id="IPR018617">
    <property type="entry name" value="Ima1_N"/>
</dbReference>
<organism evidence="9 10">
    <name type="scientific">Calycina marina</name>
    <dbReference type="NCBI Taxonomy" id="1763456"/>
    <lineage>
        <taxon>Eukaryota</taxon>
        <taxon>Fungi</taxon>
        <taxon>Dikarya</taxon>
        <taxon>Ascomycota</taxon>
        <taxon>Pezizomycotina</taxon>
        <taxon>Leotiomycetes</taxon>
        <taxon>Helotiales</taxon>
        <taxon>Pezizellaceae</taxon>
        <taxon>Calycina</taxon>
    </lineage>
</organism>
<feature type="region of interest" description="Disordered" evidence="6">
    <location>
        <begin position="408"/>
        <end position="434"/>
    </location>
</feature>
<keyword evidence="4 7" id="KW-0472">Membrane</keyword>
<dbReference type="OrthoDB" id="5966927at2759"/>
<dbReference type="Pfam" id="PF09779">
    <property type="entry name" value="Ima1_N"/>
    <property type="match status" value="1"/>
</dbReference>
<dbReference type="GO" id="GO:0044732">
    <property type="term" value="C:mitotic spindle pole body"/>
    <property type="evidence" value="ECO:0007669"/>
    <property type="project" value="TreeGrafter"/>
</dbReference>
<dbReference type="GO" id="GO:0034506">
    <property type="term" value="C:chromosome, centromeric core domain"/>
    <property type="evidence" value="ECO:0007669"/>
    <property type="project" value="TreeGrafter"/>
</dbReference>
<reference evidence="9" key="1">
    <citation type="journal article" date="2021" name="IMA Fungus">
        <title>Genomic characterization of three marine fungi, including Emericellopsis atlantica sp. nov. with signatures of a generalist lifestyle and marine biomass degradation.</title>
        <authorList>
            <person name="Hagestad O.C."/>
            <person name="Hou L."/>
            <person name="Andersen J.H."/>
            <person name="Hansen E.H."/>
            <person name="Altermark B."/>
            <person name="Li C."/>
            <person name="Kuhnert E."/>
            <person name="Cox R.J."/>
            <person name="Crous P.W."/>
            <person name="Spatafora J.W."/>
            <person name="Lail K."/>
            <person name="Amirebrahimi M."/>
            <person name="Lipzen A."/>
            <person name="Pangilinan J."/>
            <person name="Andreopoulos W."/>
            <person name="Hayes R.D."/>
            <person name="Ng V."/>
            <person name="Grigoriev I.V."/>
            <person name="Jackson S.A."/>
            <person name="Sutton T.D.S."/>
            <person name="Dobson A.D.W."/>
            <person name="Rama T."/>
        </authorList>
    </citation>
    <scope>NUCLEOTIDE SEQUENCE</scope>
    <source>
        <strain evidence="9">TRa3180A</strain>
    </source>
</reference>
<sequence>MASTLTFLGRRSLQCFYCNQRSAIKYDGRVTKWECGHCEAFNHLDSNGSIADPTVTSTSDLPAPLETRYSLSRPGSTSVKVSADFQRQPSEHEVFCSTCQKNQHLFTSSLAQYDVETDPEAPNYKQSERAYFKYRRELEKRYPQCCEDCEPKVLGKMTEASKTAKSDFLRKSLDRTHAMQKSAGVSLYSTILFVANLFWYFGILLQLAWHFKTLGAVIASTYSVALDYQLPASITIFLSELHTCNLPKVGLCLSLMSIWWNPKYRDWDQGHRKHLRGLWDWYKFQFLNFGFRLFIYTLVNTHAIVDDIVDAPYAPPSLVAHLLSLVVVLHLTFAGQNTITIYHDALFDTPTKVANVGPSARPPPPPVTSQTFLDAMGGRQANTRAPPKIDPKFFIDPNKKYQELESMDWQPHPQSPPQHSQHRAFQPNQPHCRSSQLFGQAPIAEERGPFWYKVPPAPITPAQSLRNPPNQPRLRATPQEPKVNFFQPRQTLPIQPTEKIGTIRRKEPTNIEFTQQRFFPPDPQEEDDLAGLLGSMGSFTLRAPEEVIPPLCPNTTVFNITETVGKVLGFVLIISLALFWSGVIKFQT</sequence>
<dbReference type="PANTHER" id="PTHR28538">
    <property type="entry name" value="INTEGRAL INNER NUCLEAR MEMBRANE PROTEIN IMA1"/>
    <property type="match status" value="1"/>
</dbReference>
<dbReference type="AlphaFoldDB" id="A0A9P7Z446"/>
<keyword evidence="5" id="KW-0539">Nucleus</keyword>
<proteinExistence type="predicted"/>
<keyword evidence="3 7" id="KW-1133">Transmembrane helix</keyword>
<evidence type="ECO:0000256" key="7">
    <source>
        <dbReference type="SAM" id="Phobius"/>
    </source>
</evidence>
<evidence type="ECO:0000256" key="2">
    <source>
        <dbReference type="ARBA" id="ARBA00022692"/>
    </source>
</evidence>
<name>A0A9P7Z446_9HELO</name>
<dbReference type="InterPro" id="IPR042321">
    <property type="entry name" value="Ima1"/>
</dbReference>
<gene>
    <name evidence="9" type="ORF">BJ878DRAFT_459160</name>
</gene>
<evidence type="ECO:0000256" key="5">
    <source>
        <dbReference type="ARBA" id="ARBA00023242"/>
    </source>
</evidence>
<comment type="subcellular location">
    <subcellularLocation>
        <location evidence="1">Nucleus inner membrane</location>
        <topology evidence="1">Multi-pass membrane protein</topology>
    </subcellularLocation>
</comment>
<evidence type="ECO:0000313" key="9">
    <source>
        <dbReference type="EMBL" id="KAG9245002.1"/>
    </source>
</evidence>
<comment type="caution">
    <text evidence="9">The sequence shown here is derived from an EMBL/GenBank/DDBJ whole genome shotgun (WGS) entry which is preliminary data.</text>
</comment>
<feature type="domain" description="Ima1 N-terminal" evidence="8">
    <location>
        <begin position="13"/>
        <end position="153"/>
    </location>
</feature>
<feature type="transmembrane region" description="Helical" evidence="7">
    <location>
        <begin position="567"/>
        <end position="586"/>
    </location>
</feature>
<keyword evidence="10" id="KW-1185">Reference proteome</keyword>
<evidence type="ECO:0000256" key="4">
    <source>
        <dbReference type="ARBA" id="ARBA00023136"/>
    </source>
</evidence>
<evidence type="ECO:0000256" key="6">
    <source>
        <dbReference type="SAM" id="MobiDB-lite"/>
    </source>
</evidence>
<feature type="transmembrane region" description="Helical" evidence="7">
    <location>
        <begin position="185"/>
        <end position="209"/>
    </location>
</feature>
<keyword evidence="2 7" id="KW-0812">Transmembrane</keyword>
<dbReference type="Proteomes" id="UP000887226">
    <property type="component" value="Unassembled WGS sequence"/>
</dbReference>
<evidence type="ECO:0000313" key="10">
    <source>
        <dbReference type="Proteomes" id="UP000887226"/>
    </source>
</evidence>
<dbReference type="PANTHER" id="PTHR28538:SF1">
    <property type="entry name" value="INTEGRAL INNER NUCLEAR MEMBRANE PROTEIN IMA1"/>
    <property type="match status" value="1"/>
</dbReference>
<dbReference type="GO" id="GO:0034992">
    <property type="term" value="C:microtubule organizing center attachment site"/>
    <property type="evidence" value="ECO:0007669"/>
    <property type="project" value="TreeGrafter"/>
</dbReference>
<dbReference type="GO" id="GO:0071765">
    <property type="term" value="P:nuclear inner membrane organization"/>
    <property type="evidence" value="ECO:0007669"/>
    <property type="project" value="InterPro"/>
</dbReference>
<evidence type="ECO:0000259" key="8">
    <source>
        <dbReference type="Pfam" id="PF09779"/>
    </source>
</evidence>
<dbReference type="GO" id="GO:0005637">
    <property type="term" value="C:nuclear inner membrane"/>
    <property type="evidence" value="ECO:0007669"/>
    <property type="project" value="UniProtKB-SubCell"/>
</dbReference>
<accession>A0A9P7Z446</accession>
<evidence type="ECO:0000256" key="3">
    <source>
        <dbReference type="ARBA" id="ARBA00022989"/>
    </source>
</evidence>
<protein>
    <submittedName>
        <fullName evidence="9">Ima1 N-terminal domain-containing protein</fullName>
    </submittedName>
</protein>